<feature type="domain" description="Tryptophan synthase beta chain-like PALP" evidence="12">
    <location>
        <begin position="5"/>
        <end position="269"/>
    </location>
</feature>
<evidence type="ECO:0000256" key="6">
    <source>
        <dbReference type="ARBA" id="ARBA00022898"/>
    </source>
</evidence>
<dbReference type="NCBIfam" id="TIGR01136">
    <property type="entry name" value="cysKM"/>
    <property type="match status" value="1"/>
</dbReference>
<reference evidence="13" key="1">
    <citation type="submission" date="2020-07" db="EMBL/GenBank/DDBJ databases">
        <title>Clinical and genomic characterization of carbapenemase-producing Enterobacterales causing secondary infections during the COVID-19 crisis at a New York City hospital.</title>
        <authorList>
            <person name="Gomez-Simmonds A."/>
            <person name="Annavajhala M.K."/>
            <person name="Uhlemann A.-C."/>
        </authorList>
    </citation>
    <scope>NUCLEOTIDE SEQUENCE</scope>
    <source>
        <strain evidence="13">NK1594</strain>
    </source>
</reference>
<dbReference type="EC" id="2.5.1.47" evidence="11"/>
<dbReference type="AlphaFoldDB" id="A0A927DVG0"/>
<sequence length="297" mass="32457">MNTLEQTIGNTPLVKLQRLGPDNGSEVWVKLEGNNPAGSVKDRAALSMIVEAEKRGEIQPGDVLIEATSGNTGIALAMIAALKGYRMKLLMPDNMSRERRAAMRAYGAELIPGQQRARDGGCPRPALEMAQRGEGKLLDQFNNPDNPYAHYTTTGPEIWQQTAGRITHFVSSMGTTGTITGVSRFLREQSRPVTIVGLQPEEGSSIPGIRRWPAEYMPGIFNASLVDTVLDIHQQDAENTMRQLAVREGIFCGVSSGGAVAGALRIARENPRRGGGGDCLRSRRSLPFHRRLRRRTL</sequence>
<evidence type="ECO:0000256" key="9">
    <source>
        <dbReference type="PIRSR" id="PIRSR605856-50"/>
    </source>
</evidence>
<name>A0A927DVG0_KLEPN</name>
<dbReference type="PROSITE" id="PS00901">
    <property type="entry name" value="CYS_SYNTHASE"/>
    <property type="match status" value="1"/>
</dbReference>
<comment type="caution">
    <text evidence="13">The sequence shown here is derived from an EMBL/GenBank/DDBJ whole genome shotgun (WGS) entry which is preliminary data.</text>
</comment>
<evidence type="ECO:0000256" key="7">
    <source>
        <dbReference type="ARBA" id="ARBA00023192"/>
    </source>
</evidence>
<evidence type="ECO:0000259" key="12">
    <source>
        <dbReference type="Pfam" id="PF00291"/>
    </source>
</evidence>
<evidence type="ECO:0000256" key="4">
    <source>
        <dbReference type="ARBA" id="ARBA00022605"/>
    </source>
</evidence>
<comment type="similarity">
    <text evidence="3 11">Belongs to the cysteine synthase/cystathionine beta-synthase family.</text>
</comment>
<dbReference type="Gene3D" id="3.40.50.1100">
    <property type="match status" value="2"/>
</dbReference>
<protein>
    <recommendedName>
        <fullName evidence="11">Cysteine synthase</fullName>
        <ecNumber evidence="11">2.5.1.47</ecNumber>
    </recommendedName>
</protein>
<dbReference type="GO" id="GO:0004124">
    <property type="term" value="F:cysteine synthase activity"/>
    <property type="evidence" value="ECO:0007669"/>
    <property type="project" value="UniProtKB-UniRule"/>
</dbReference>
<dbReference type="GO" id="GO:0006535">
    <property type="term" value="P:cysteine biosynthetic process from serine"/>
    <property type="evidence" value="ECO:0007669"/>
    <property type="project" value="UniProtKB-UniRule"/>
</dbReference>
<dbReference type="InterPro" id="IPR050214">
    <property type="entry name" value="Cys_Synth/Cystath_Beta-Synth"/>
</dbReference>
<evidence type="ECO:0000256" key="5">
    <source>
        <dbReference type="ARBA" id="ARBA00022679"/>
    </source>
</evidence>
<dbReference type="FunFam" id="3.40.50.1100:FF:000003">
    <property type="entry name" value="Cystathionine beta-synthase"/>
    <property type="match status" value="1"/>
</dbReference>
<proteinExistence type="inferred from homology"/>
<dbReference type="NCBIfam" id="NF008735">
    <property type="entry name" value="PRK11761.1"/>
    <property type="match status" value="1"/>
</dbReference>
<feature type="binding site" evidence="9">
    <location>
        <position position="71"/>
    </location>
    <ligand>
        <name>pyridoxal 5'-phosphate</name>
        <dbReference type="ChEBI" id="CHEBI:597326"/>
    </ligand>
</feature>
<evidence type="ECO:0000256" key="11">
    <source>
        <dbReference type="RuleBase" id="RU003985"/>
    </source>
</evidence>
<keyword evidence="7 11" id="KW-0198">Cysteine biosynthesis</keyword>
<evidence type="ECO:0000256" key="3">
    <source>
        <dbReference type="ARBA" id="ARBA00007103"/>
    </source>
</evidence>
<dbReference type="InterPro" id="IPR005856">
    <property type="entry name" value="Cys_synth"/>
</dbReference>
<evidence type="ECO:0000256" key="10">
    <source>
        <dbReference type="PIRSR" id="PIRSR605856-51"/>
    </source>
</evidence>
<comment type="catalytic activity">
    <reaction evidence="8 11">
        <text>O-acetyl-L-serine + hydrogen sulfide = L-cysteine + acetate</text>
        <dbReference type="Rhea" id="RHEA:14829"/>
        <dbReference type="ChEBI" id="CHEBI:29919"/>
        <dbReference type="ChEBI" id="CHEBI:30089"/>
        <dbReference type="ChEBI" id="CHEBI:35235"/>
        <dbReference type="ChEBI" id="CHEBI:58340"/>
        <dbReference type="EC" id="2.5.1.47"/>
    </reaction>
</comment>
<dbReference type="InterPro" id="IPR001926">
    <property type="entry name" value="TrpB-like_PALP"/>
</dbReference>
<keyword evidence="6 9" id="KW-0663">Pyridoxal phosphate</keyword>
<dbReference type="Pfam" id="PF00291">
    <property type="entry name" value="PALP"/>
    <property type="match status" value="1"/>
</dbReference>
<dbReference type="Proteomes" id="UP000622731">
    <property type="component" value="Unassembled WGS sequence"/>
</dbReference>
<evidence type="ECO:0000256" key="8">
    <source>
        <dbReference type="ARBA" id="ARBA00047931"/>
    </source>
</evidence>
<evidence type="ECO:0000313" key="14">
    <source>
        <dbReference type="Proteomes" id="UP000622731"/>
    </source>
</evidence>
<dbReference type="PANTHER" id="PTHR10314">
    <property type="entry name" value="CYSTATHIONINE BETA-SYNTHASE"/>
    <property type="match status" value="1"/>
</dbReference>
<dbReference type="InterPro" id="IPR001216">
    <property type="entry name" value="P-phosphate_BS"/>
</dbReference>
<feature type="binding site" evidence="9">
    <location>
        <begin position="174"/>
        <end position="178"/>
    </location>
    <ligand>
        <name>pyridoxal 5'-phosphate</name>
        <dbReference type="ChEBI" id="CHEBI:597326"/>
    </ligand>
</feature>
<dbReference type="SUPFAM" id="SSF53686">
    <property type="entry name" value="Tryptophan synthase beta subunit-like PLP-dependent enzymes"/>
    <property type="match status" value="1"/>
</dbReference>
<dbReference type="InterPro" id="IPR036052">
    <property type="entry name" value="TrpB-like_PALP_sf"/>
</dbReference>
<evidence type="ECO:0000313" key="13">
    <source>
        <dbReference type="EMBL" id="MBD3720290.1"/>
    </source>
</evidence>
<feature type="binding site" evidence="9">
    <location>
        <position position="255"/>
    </location>
    <ligand>
        <name>pyridoxal 5'-phosphate</name>
        <dbReference type="ChEBI" id="CHEBI:597326"/>
    </ligand>
</feature>
<organism evidence="13 14">
    <name type="scientific">Klebsiella pneumoniae</name>
    <dbReference type="NCBI Taxonomy" id="573"/>
    <lineage>
        <taxon>Bacteria</taxon>
        <taxon>Pseudomonadati</taxon>
        <taxon>Pseudomonadota</taxon>
        <taxon>Gammaproteobacteria</taxon>
        <taxon>Enterobacterales</taxon>
        <taxon>Enterobacteriaceae</taxon>
        <taxon>Klebsiella/Raoultella group</taxon>
        <taxon>Klebsiella</taxon>
        <taxon>Klebsiella pneumoniae complex</taxon>
    </lineage>
</organism>
<comment type="cofactor">
    <cofactor evidence="1 9 11">
        <name>pyridoxal 5'-phosphate</name>
        <dbReference type="ChEBI" id="CHEBI:597326"/>
    </cofactor>
</comment>
<comment type="pathway">
    <text evidence="2">Amino-acid biosynthesis; L-cysteine biosynthesis; L-cysteine from L-serine: step 2/2.</text>
</comment>
<evidence type="ECO:0000256" key="2">
    <source>
        <dbReference type="ARBA" id="ARBA00004962"/>
    </source>
</evidence>
<gene>
    <name evidence="13" type="primary">cysM</name>
    <name evidence="13" type="ORF">IE988_23470</name>
</gene>
<keyword evidence="5 11" id="KW-0808">Transferase</keyword>
<accession>A0A927DVG0</accession>
<keyword evidence="4 11" id="KW-0028">Amino-acid biosynthesis</keyword>
<feature type="modified residue" description="N6-(pyridoxal phosphate)lysine" evidence="10">
    <location>
        <position position="41"/>
    </location>
</feature>
<evidence type="ECO:0000256" key="1">
    <source>
        <dbReference type="ARBA" id="ARBA00001933"/>
    </source>
</evidence>
<dbReference type="CDD" id="cd01561">
    <property type="entry name" value="CBS_like"/>
    <property type="match status" value="1"/>
</dbReference>
<dbReference type="InterPro" id="IPR005858">
    <property type="entry name" value="CysM"/>
</dbReference>
<dbReference type="NCBIfam" id="TIGR01138">
    <property type="entry name" value="cysM"/>
    <property type="match status" value="1"/>
</dbReference>
<dbReference type="EMBL" id="JACXTF010000001">
    <property type="protein sequence ID" value="MBD3720290.1"/>
    <property type="molecule type" value="Genomic_DNA"/>
</dbReference>